<dbReference type="PANTHER" id="PTHR42987:SF8">
    <property type="entry name" value="PROTEINASE"/>
    <property type="match status" value="1"/>
</dbReference>
<dbReference type="SUPFAM" id="SSF52096">
    <property type="entry name" value="ClpP/crotonase"/>
    <property type="match status" value="1"/>
</dbReference>
<evidence type="ECO:0000256" key="1">
    <source>
        <dbReference type="ARBA" id="ARBA00008683"/>
    </source>
</evidence>
<evidence type="ECO:0000313" key="7">
    <source>
        <dbReference type="Proteomes" id="UP001143372"/>
    </source>
</evidence>
<dbReference type="Pfam" id="PF01343">
    <property type="entry name" value="Peptidase_S49"/>
    <property type="match status" value="1"/>
</dbReference>
<dbReference type="InterPro" id="IPR029045">
    <property type="entry name" value="ClpP/crotonase-like_dom_sf"/>
</dbReference>
<protein>
    <submittedName>
        <fullName evidence="6">Peptidase S49</fullName>
    </submittedName>
</protein>
<dbReference type="GO" id="GO:0008236">
    <property type="term" value="F:serine-type peptidase activity"/>
    <property type="evidence" value="ECO:0007669"/>
    <property type="project" value="UniProtKB-KW"/>
</dbReference>
<evidence type="ECO:0000313" key="6">
    <source>
        <dbReference type="EMBL" id="GLK67678.1"/>
    </source>
</evidence>
<evidence type="ECO:0000259" key="5">
    <source>
        <dbReference type="Pfam" id="PF01343"/>
    </source>
</evidence>
<dbReference type="EMBL" id="BSFI01000007">
    <property type="protein sequence ID" value="GLK67678.1"/>
    <property type="molecule type" value="Genomic_DNA"/>
</dbReference>
<dbReference type="InterPro" id="IPR002142">
    <property type="entry name" value="Peptidase_S49"/>
</dbReference>
<evidence type="ECO:0000256" key="4">
    <source>
        <dbReference type="ARBA" id="ARBA00022825"/>
    </source>
</evidence>
<dbReference type="Gene3D" id="6.20.330.10">
    <property type="match status" value="1"/>
</dbReference>
<dbReference type="Proteomes" id="UP001143372">
    <property type="component" value="Unassembled WGS sequence"/>
</dbReference>
<reference evidence="6" key="1">
    <citation type="journal article" date="2014" name="Int. J. Syst. Evol. Microbiol.">
        <title>Complete genome sequence of Corynebacterium casei LMG S-19264T (=DSM 44701T), isolated from a smear-ripened cheese.</title>
        <authorList>
            <consortium name="US DOE Joint Genome Institute (JGI-PGF)"/>
            <person name="Walter F."/>
            <person name="Albersmeier A."/>
            <person name="Kalinowski J."/>
            <person name="Ruckert C."/>
        </authorList>
    </citation>
    <scope>NUCLEOTIDE SEQUENCE</scope>
    <source>
        <strain evidence="6">VKM B-2347</strain>
    </source>
</reference>
<keyword evidence="7" id="KW-1185">Reference proteome</keyword>
<keyword evidence="4" id="KW-0720">Serine protease</keyword>
<name>A0A9W6MV82_9HYPH</name>
<sequence>MLPERMRGERPVVPVVRLSGAIGMGGPLRPALTMASVAASLEKAFATPGAKEVALVINSPGGSPVQAHLIFLRIRALAEEKEIGVAAFVEDLAASGGYMIACAADEIVADPSSIVGSIGVVSSGFGFDRAIERLGVDRRLYTSGENKAILDPFSPEKPDDVERLKELQREVHEQFIALVKDRRGAALSGHPDLFTGAFWTGASALGLGLVDRVGDLRSTMRERWGDKVELRAITPKTSLLKRLTGRGDGGVAAGLAEEAIAAVEARSLWSRYGL</sequence>
<proteinExistence type="inferred from homology"/>
<gene>
    <name evidence="6" type="primary">sohB</name>
    <name evidence="6" type="ORF">GCM10008179_13160</name>
</gene>
<dbReference type="Gene3D" id="3.90.226.10">
    <property type="entry name" value="2-enoyl-CoA Hydratase, Chain A, domain 1"/>
    <property type="match status" value="1"/>
</dbReference>
<comment type="similarity">
    <text evidence="1">Belongs to the peptidase S49 family.</text>
</comment>
<keyword evidence="2" id="KW-0645">Protease</keyword>
<evidence type="ECO:0000256" key="2">
    <source>
        <dbReference type="ARBA" id="ARBA00022670"/>
    </source>
</evidence>
<dbReference type="CDD" id="cd07023">
    <property type="entry name" value="S49_Sppa_N_C"/>
    <property type="match status" value="1"/>
</dbReference>
<comment type="caution">
    <text evidence="6">The sequence shown here is derived from an EMBL/GenBank/DDBJ whole genome shotgun (WGS) entry which is preliminary data.</text>
</comment>
<dbReference type="InterPro" id="IPR047272">
    <property type="entry name" value="S49_SppA_C"/>
</dbReference>
<accession>A0A9W6MV82</accession>
<dbReference type="AlphaFoldDB" id="A0A9W6MV82"/>
<reference evidence="6" key="2">
    <citation type="submission" date="2023-01" db="EMBL/GenBank/DDBJ databases">
        <authorList>
            <person name="Sun Q."/>
            <person name="Evtushenko L."/>
        </authorList>
    </citation>
    <scope>NUCLEOTIDE SEQUENCE</scope>
    <source>
        <strain evidence="6">VKM B-2347</strain>
    </source>
</reference>
<feature type="domain" description="Peptidase S49" evidence="5">
    <location>
        <begin position="80"/>
        <end position="221"/>
    </location>
</feature>
<dbReference type="PANTHER" id="PTHR42987">
    <property type="entry name" value="PEPTIDASE S49"/>
    <property type="match status" value="1"/>
</dbReference>
<keyword evidence="3" id="KW-0378">Hydrolase</keyword>
<dbReference type="GO" id="GO:0006508">
    <property type="term" value="P:proteolysis"/>
    <property type="evidence" value="ECO:0007669"/>
    <property type="project" value="UniProtKB-KW"/>
</dbReference>
<organism evidence="6 7">
    <name type="scientific">Hansschlegelia plantiphila</name>
    <dbReference type="NCBI Taxonomy" id="374655"/>
    <lineage>
        <taxon>Bacteria</taxon>
        <taxon>Pseudomonadati</taxon>
        <taxon>Pseudomonadota</taxon>
        <taxon>Alphaproteobacteria</taxon>
        <taxon>Hyphomicrobiales</taxon>
        <taxon>Methylopilaceae</taxon>
        <taxon>Hansschlegelia</taxon>
    </lineage>
</organism>
<evidence type="ECO:0000256" key="3">
    <source>
        <dbReference type="ARBA" id="ARBA00022801"/>
    </source>
</evidence>